<sequence length="514" mass="58016">MGIPMIVSQWTPFAEEAQPAIKSIPLWVTLTNIPPTMFTKKGIKFLASAVGKPRTLNPKTEACVSFGEAQILIEADLTKPLPKVYTFTGEEEGELDWEVNYAYPWLPPRCSECQKWGHLQDSCLAGGTHIAAPTLVQVAVDEQETRSPLPVVPQVVQQPLVATVTERDPSASQTVDIHKPISDETQGWTTPKSGRSLPRSQEKQKVDVVSPLKNAYSVLATKEATGQEDLGDDTQSDDVGDEPAAHDCILANVSKRRGRIWVIWKDTVRMTPFYKSEQVITCSVKLPDREEEFFASFVYASNSVEDRKKLWKHSRTEDSSMVTSGMRDFQEVVNYCSFADMGSHIPLYTWCNKRANDLILKKLDRVMVNEAWNRCYPQSYSVFEAGGCSDHLHCRIHLSAAVNTRVRGCQPFKFVNALSMMEAFKPTVHTYWTDTEPISLSTSSLFRFAKKLKGLKPRLKALAKDRLGDLVRRTREAYDTLCHKQLANQTHPSQLAMEEEHTAYERWDRLAVTE</sequence>
<proteinExistence type="predicted"/>
<gene>
    <name evidence="3" type="primary">LOC104753844</name>
</gene>
<reference evidence="2" key="1">
    <citation type="journal article" date="2014" name="Nat. Commun.">
        <title>The emerging biofuel crop Camelina sativa retains a highly undifferentiated hexaploid genome structure.</title>
        <authorList>
            <person name="Kagale S."/>
            <person name="Koh C."/>
            <person name="Nixon J."/>
            <person name="Bollina V."/>
            <person name="Clarke W.E."/>
            <person name="Tuteja R."/>
            <person name="Spillane C."/>
            <person name="Robinson S.J."/>
            <person name="Links M.G."/>
            <person name="Clarke C."/>
            <person name="Higgins E.E."/>
            <person name="Huebert T."/>
            <person name="Sharpe A.G."/>
            <person name="Parkin I.A."/>
        </authorList>
    </citation>
    <scope>NUCLEOTIDE SEQUENCE [LARGE SCALE GENOMIC DNA]</scope>
    <source>
        <strain evidence="2">cv. DH55</strain>
    </source>
</reference>
<feature type="region of interest" description="Disordered" evidence="1">
    <location>
        <begin position="179"/>
        <end position="205"/>
    </location>
</feature>
<name>A0ABM0WPS4_CAMSA</name>
<protein>
    <submittedName>
        <fullName evidence="3">Uncharacterized protein LOC104753844</fullName>
    </submittedName>
</protein>
<dbReference type="Proteomes" id="UP000694864">
    <property type="component" value="Chromosome 16"/>
</dbReference>
<dbReference type="GeneID" id="104753844"/>
<keyword evidence="2" id="KW-1185">Reference proteome</keyword>
<evidence type="ECO:0000256" key="1">
    <source>
        <dbReference type="SAM" id="MobiDB-lite"/>
    </source>
</evidence>
<accession>A0ABM0WPS4</accession>
<evidence type="ECO:0000313" key="2">
    <source>
        <dbReference type="Proteomes" id="UP000694864"/>
    </source>
</evidence>
<dbReference type="PANTHER" id="PTHR31286:SF148">
    <property type="entry name" value="DUF4283 DOMAIN-CONTAINING PROTEIN"/>
    <property type="match status" value="1"/>
</dbReference>
<dbReference type="InterPro" id="IPR040256">
    <property type="entry name" value="At4g02000-like"/>
</dbReference>
<dbReference type="RefSeq" id="XP_010474339.1">
    <property type="nucleotide sequence ID" value="XM_010476037.1"/>
</dbReference>
<dbReference type="PANTHER" id="PTHR31286">
    <property type="entry name" value="GLYCINE-RICH CELL WALL STRUCTURAL PROTEIN 1.8-LIKE"/>
    <property type="match status" value="1"/>
</dbReference>
<reference evidence="3" key="2">
    <citation type="submission" date="2025-08" db="UniProtKB">
        <authorList>
            <consortium name="RefSeq"/>
        </authorList>
    </citation>
    <scope>IDENTIFICATION</scope>
    <source>
        <tissue evidence="3">Leaf</tissue>
    </source>
</reference>
<feature type="compositionally biased region" description="Polar residues" evidence="1">
    <location>
        <begin position="183"/>
        <end position="193"/>
    </location>
</feature>
<evidence type="ECO:0000313" key="3">
    <source>
        <dbReference type="RefSeq" id="XP_010474339.1"/>
    </source>
</evidence>
<organism evidence="2 3">
    <name type="scientific">Camelina sativa</name>
    <name type="common">False flax</name>
    <name type="synonym">Myagrum sativum</name>
    <dbReference type="NCBI Taxonomy" id="90675"/>
    <lineage>
        <taxon>Eukaryota</taxon>
        <taxon>Viridiplantae</taxon>
        <taxon>Streptophyta</taxon>
        <taxon>Embryophyta</taxon>
        <taxon>Tracheophyta</taxon>
        <taxon>Spermatophyta</taxon>
        <taxon>Magnoliopsida</taxon>
        <taxon>eudicotyledons</taxon>
        <taxon>Gunneridae</taxon>
        <taxon>Pentapetalae</taxon>
        <taxon>rosids</taxon>
        <taxon>malvids</taxon>
        <taxon>Brassicales</taxon>
        <taxon>Brassicaceae</taxon>
        <taxon>Camelineae</taxon>
        <taxon>Camelina</taxon>
    </lineage>
</organism>